<dbReference type="InterPro" id="IPR029058">
    <property type="entry name" value="AB_hydrolase_fold"/>
</dbReference>
<dbReference type="AlphaFoldDB" id="A0A1H7GHN6"/>
<evidence type="ECO:0000313" key="4">
    <source>
        <dbReference type="EMBL" id="SEK37683.1"/>
    </source>
</evidence>
<proteinExistence type="predicted"/>
<dbReference type="InterPro" id="IPR001375">
    <property type="entry name" value="Peptidase_S9_cat"/>
</dbReference>
<evidence type="ECO:0000259" key="3">
    <source>
        <dbReference type="Pfam" id="PF00326"/>
    </source>
</evidence>
<dbReference type="PANTHER" id="PTHR42776">
    <property type="entry name" value="SERINE PEPTIDASE S9 FAMILY MEMBER"/>
    <property type="match status" value="1"/>
</dbReference>
<keyword evidence="4" id="KW-0031">Aminopeptidase</keyword>
<keyword evidence="5" id="KW-1185">Reference proteome</keyword>
<dbReference type="STRING" id="641665.GCA_002104455_00501"/>
<keyword evidence="4" id="KW-0645">Protease</keyword>
<feature type="signal peptide" evidence="2">
    <location>
        <begin position="1"/>
        <end position="19"/>
    </location>
</feature>
<dbReference type="EMBL" id="FOBI01000001">
    <property type="protein sequence ID" value="SEK37683.1"/>
    <property type="molecule type" value="Genomic_DNA"/>
</dbReference>
<dbReference type="GO" id="GO:0004177">
    <property type="term" value="F:aminopeptidase activity"/>
    <property type="evidence" value="ECO:0007669"/>
    <property type="project" value="UniProtKB-KW"/>
</dbReference>
<dbReference type="SUPFAM" id="SSF53474">
    <property type="entry name" value="alpha/beta-Hydrolases"/>
    <property type="match status" value="1"/>
</dbReference>
<dbReference type="GO" id="GO:0006508">
    <property type="term" value="P:proteolysis"/>
    <property type="evidence" value="ECO:0007669"/>
    <property type="project" value="InterPro"/>
</dbReference>
<keyword evidence="1" id="KW-0378">Hydrolase</keyword>
<evidence type="ECO:0000256" key="2">
    <source>
        <dbReference type="SAM" id="SignalP"/>
    </source>
</evidence>
<dbReference type="Pfam" id="PF00326">
    <property type="entry name" value="Peptidase_S9"/>
    <property type="match status" value="1"/>
</dbReference>
<protein>
    <submittedName>
        <fullName evidence="4">Dipeptidyl aminopeptidase/acylaminoacyl peptidase</fullName>
    </submittedName>
</protein>
<dbReference type="OrthoDB" id="4269629at2"/>
<feature type="chain" id="PRO_5011485660" evidence="2">
    <location>
        <begin position="20"/>
        <end position="641"/>
    </location>
</feature>
<name>A0A1H7GHN6_9GAMM</name>
<dbReference type="RefSeq" id="WP_158088310.1">
    <property type="nucleotide sequence ID" value="NZ_FOBI01000001.1"/>
</dbReference>
<dbReference type="SUPFAM" id="SSF82171">
    <property type="entry name" value="DPP6 N-terminal domain-like"/>
    <property type="match status" value="1"/>
</dbReference>
<dbReference type="PANTHER" id="PTHR42776:SF27">
    <property type="entry name" value="DIPEPTIDYL PEPTIDASE FAMILY MEMBER 6"/>
    <property type="match status" value="1"/>
</dbReference>
<sequence length="641" mass="72175">MKAIYLSLLLVLSITSAQAEDWAHLFERKKYQAVKISPDGKHIAAVMDANGKRALIFINRKTMKMSGSTTLPGKNEVGSYFWANNERVVIKIHQREPWLEQLQFYGELFAVNIDGSAGELIYGYRNVDTDLGHRLKKKKKIDGWADVIDILPDDKRNILISSTPWGSTISGLYKLNIYNGKVKKLVIGAPVPYASYITDTKGDVMALTGLSDQYRKEVHVRKGDQWQKLPSDKYGSNFKALTLDDSGDNLLVLDNFKQDKRGLFKLNLHTGEMQPIISDNKSDITQIKLTSDEKNIYAVATSNGFPSYYLIDKELKETQVFKQLVATFPDQSIDITSRTEKGDIYIVRVSSDIEAGRFYIYDLVNNKLSSLFKYYPKVDAKQLAYTDPIEFTSSDGLKIRGYFTQAKKQVKGAIPPTVILVHGGPHDRDNWQYSPTVQYLALNGYSVLQVNFRGSTGYGASFEAAGYGNWGSLIQQDIYEAYQWAINAGLAAKNKACIMGSSFGAYSAIQSAIKYPETYRCAIAYAGVYDLELMFDEGNIQNLRFGKAYLTRTLGADQAIHKSMSPVHHVEQIKIPLMIAHGKKDKQVPFEHAARLISALEQAQKPYVWHKFSSESHGFYNPENQAEYMKNVLAFLNKSII</sequence>
<evidence type="ECO:0000313" key="5">
    <source>
        <dbReference type="Proteomes" id="UP000199297"/>
    </source>
</evidence>
<dbReference type="Proteomes" id="UP000199297">
    <property type="component" value="Unassembled WGS sequence"/>
</dbReference>
<reference evidence="5" key="1">
    <citation type="submission" date="2016-10" db="EMBL/GenBank/DDBJ databases">
        <authorList>
            <person name="Varghese N."/>
            <person name="Submissions S."/>
        </authorList>
    </citation>
    <scope>NUCLEOTIDE SEQUENCE [LARGE SCALE GENOMIC DNA]</scope>
    <source>
        <strain evidence="5">CGMCC 1.9127</strain>
    </source>
</reference>
<organism evidence="4 5">
    <name type="scientific">Colwellia chukchiensis</name>
    <dbReference type="NCBI Taxonomy" id="641665"/>
    <lineage>
        <taxon>Bacteria</taxon>
        <taxon>Pseudomonadati</taxon>
        <taxon>Pseudomonadota</taxon>
        <taxon>Gammaproteobacteria</taxon>
        <taxon>Alteromonadales</taxon>
        <taxon>Colwelliaceae</taxon>
        <taxon>Colwellia</taxon>
    </lineage>
</organism>
<keyword evidence="2" id="KW-0732">Signal</keyword>
<accession>A0A1H7GHN6</accession>
<feature type="domain" description="Peptidase S9 prolyl oligopeptidase catalytic" evidence="3">
    <location>
        <begin position="431"/>
        <end position="638"/>
    </location>
</feature>
<dbReference type="GO" id="GO:0004252">
    <property type="term" value="F:serine-type endopeptidase activity"/>
    <property type="evidence" value="ECO:0007669"/>
    <property type="project" value="TreeGrafter"/>
</dbReference>
<evidence type="ECO:0000256" key="1">
    <source>
        <dbReference type="ARBA" id="ARBA00022801"/>
    </source>
</evidence>
<gene>
    <name evidence="4" type="ORF">SAMN05216262_101202</name>
</gene>
<dbReference type="Gene3D" id="3.40.50.1820">
    <property type="entry name" value="alpha/beta hydrolase"/>
    <property type="match status" value="1"/>
</dbReference>